<sequence>MKVLILGGKCMSGHVMKEYLKQKPQYDIHYTSRVINDKNSLVNDRYYLKSATNISKYALLKKIKEIFVKDNVKIIPDECSNTQFPLTNKWLIYLKDWIYNL</sequence>
<proteinExistence type="predicted"/>
<keyword evidence="2" id="KW-1185">Reference proteome</keyword>
<accession>A0A4S4BUZ2</accession>
<gene>
    <name evidence="1" type="ORF">E6W99_14485</name>
</gene>
<protein>
    <submittedName>
        <fullName evidence="1">Uncharacterized protein</fullName>
    </submittedName>
</protein>
<dbReference type="RefSeq" id="WP_136355078.1">
    <property type="nucleotide sequence ID" value="NZ_CP046266.1"/>
</dbReference>
<dbReference type="OrthoDB" id="9990620at2"/>
<dbReference type="EMBL" id="SSNT01000010">
    <property type="protein sequence ID" value="THF78927.1"/>
    <property type="molecule type" value="Genomic_DNA"/>
</dbReference>
<organism evidence="1 2">
    <name type="scientific">Metabacillus sediminilitoris</name>
    <dbReference type="NCBI Taxonomy" id="2567941"/>
    <lineage>
        <taxon>Bacteria</taxon>
        <taxon>Bacillati</taxon>
        <taxon>Bacillota</taxon>
        <taxon>Bacilli</taxon>
        <taxon>Bacillales</taxon>
        <taxon>Bacillaceae</taxon>
        <taxon>Metabacillus</taxon>
    </lineage>
</organism>
<evidence type="ECO:0000313" key="2">
    <source>
        <dbReference type="Proteomes" id="UP000310334"/>
    </source>
</evidence>
<dbReference type="AlphaFoldDB" id="A0A4S4BUZ2"/>
<name>A0A4S4BUZ2_9BACI</name>
<dbReference type="Proteomes" id="UP000310334">
    <property type="component" value="Unassembled WGS sequence"/>
</dbReference>
<comment type="caution">
    <text evidence="1">The sequence shown here is derived from an EMBL/GenBank/DDBJ whole genome shotgun (WGS) entry which is preliminary data.</text>
</comment>
<evidence type="ECO:0000313" key="1">
    <source>
        <dbReference type="EMBL" id="THF78927.1"/>
    </source>
</evidence>
<reference evidence="1 2" key="1">
    <citation type="submission" date="2019-04" db="EMBL/GenBank/DDBJ databases">
        <title>Bacillus sediminilitoris sp. nov., isolated from a tidal flat sediment on the East China Sea.</title>
        <authorList>
            <person name="Wei Y."/>
            <person name="Mao H."/>
            <person name="Fang J."/>
        </authorList>
    </citation>
    <scope>NUCLEOTIDE SEQUENCE [LARGE SCALE GENOMIC DNA]</scope>
    <source>
        <strain evidence="1 2">DSL-17</strain>
    </source>
</reference>